<feature type="compositionally biased region" description="Basic and acidic residues" evidence="1">
    <location>
        <begin position="46"/>
        <end position="60"/>
    </location>
</feature>
<feature type="compositionally biased region" description="Basic residues" evidence="1">
    <location>
        <begin position="32"/>
        <end position="45"/>
    </location>
</feature>
<feature type="non-terminal residue" evidence="2">
    <location>
        <position position="93"/>
    </location>
</feature>
<protein>
    <submittedName>
        <fullName evidence="2">Uncharacterized protein</fullName>
    </submittedName>
</protein>
<evidence type="ECO:0000313" key="3">
    <source>
        <dbReference type="Proteomes" id="UP001341840"/>
    </source>
</evidence>
<feature type="compositionally biased region" description="Basic and acidic residues" evidence="1">
    <location>
        <begin position="78"/>
        <end position="87"/>
    </location>
</feature>
<reference evidence="2 3" key="1">
    <citation type="journal article" date="2023" name="Plants (Basel)">
        <title>Bridging the Gap: Combining Genomics and Transcriptomics Approaches to Understand Stylosanthes scabra, an Orphan Legume from the Brazilian Caatinga.</title>
        <authorList>
            <person name="Ferreira-Neto J.R.C."/>
            <person name="da Silva M.D."/>
            <person name="Binneck E."/>
            <person name="de Melo N.F."/>
            <person name="da Silva R.H."/>
            <person name="de Melo A.L.T.M."/>
            <person name="Pandolfi V."/>
            <person name="Bustamante F.O."/>
            <person name="Brasileiro-Vidal A.C."/>
            <person name="Benko-Iseppon A.M."/>
        </authorList>
    </citation>
    <scope>NUCLEOTIDE SEQUENCE [LARGE SCALE GENOMIC DNA]</scope>
    <source>
        <tissue evidence="2">Leaves</tissue>
    </source>
</reference>
<name>A0ABU6UZV1_9FABA</name>
<accession>A0ABU6UZV1</accession>
<dbReference type="Proteomes" id="UP001341840">
    <property type="component" value="Unassembled WGS sequence"/>
</dbReference>
<sequence length="93" mass="10846">FRQNQFCVMENERRRSWFIMIKETEGGTVCKDRRRQRCPARRGRTTSREEDRTARTRRDDGDAETARMAGTQGDDGDPEARATREKTSMTGED</sequence>
<evidence type="ECO:0000313" key="2">
    <source>
        <dbReference type="EMBL" id="MED6165755.1"/>
    </source>
</evidence>
<gene>
    <name evidence="2" type="ORF">PIB30_102610</name>
</gene>
<proteinExistence type="predicted"/>
<dbReference type="EMBL" id="JASCZI010124017">
    <property type="protein sequence ID" value="MED6165755.1"/>
    <property type="molecule type" value="Genomic_DNA"/>
</dbReference>
<evidence type="ECO:0000256" key="1">
    <source>
        <dbReference type="SAM" id="MobiDB-lite"/>
    </source>
</evidence>
<comment type="caution">
    <text evidence="2">The sequence shown here is derived from an EMBL/GenBank/DDBJ whole genome shotgun (WGS) entry which is preliminary data.</text>
</comment>
<keyword evidence="3" id="KW-1185">Reference proteome</keyword>
<feature type="region of interest" description="Disordered" evidence="1">
    <location>
        <begin position="32"/>
        <end position="93"/>
    </location>
</feature>
<feature type="non-terminal residue" evidence="2">
    <location>
        <position position="1"/>
    </location>
</feature>
<organism evidence="2 3">
    <name type="scientific">Stylosanthes scabra</name>
    <dbReference type="NCBI Taxonomy" id="79078"/>
    <lineage>
        <taxon>Eukaryota</taxon>
        <taxon>Viridiplantae</taxon>
        <taxon>Streptophyta</taxon>
        <taxon>Embryophyta</taxon>
        <taxon>Tracheophyta</taxon>
        <taxon>Spermatophyta</taxon>
        <taxon>Magnoliopsida</taxon>
        <taxon>eudicotyledons</taxon>
        <taxon>Gunneridae</taxon>
        <taxon>Pentapetalae</taxon>
        <taxon>rosids</taxon>
        <taxon>fabids</taxon>
        <taxon>Fabales</taxon>
        <taxon>Fabaceae</taxon>
        <taxon>Papilionoideae</taxon>
        <taxon>50 kb inversion clade</taxon>
        <taxon>dalbergioids sensu lato</taxon>
        <taxon>Dalbergieae</taxon>
        <taxon>Pterocarpus clade</taxon>
        <taxon>Stylosanthes</taxon>
    </lineage>
</organism>